<protein>
    <submittedName>
        <fullName evidence="1">Uncharacterized protein</fullName>
    </submittedName>
</protein>
<organism evidence="1 2">
    <name type="scientific">Rhizobium tropici</name>
    <dbReference type="NCBI Taxonomy" id="398"/>
    <lineage>
        <taxon>Bacteria</taxon>
        <taxon>Pseudomonadati</taxon>
        <taxon>Pseudomonadota</taxon>
        <taxon>Alphaproteobacteria</taxon>
        <taxon>Hyphomicrobiales</taxon>
        <taxon>Rhizobiaceae</taxon>
        <taxon>Rhizobium/Agrobacterium group</taxon>
        <taxon>Rhizobium</taxon>
    </lineage>
</organism>
<dbReference type="Proteomes" id="UP000251205">
    <property type="component" value="Unassembled WGS sequence"/>
</dbReference>
<dbReference type="AlphaFoldDB" id="A0A329YHE4"/>
<name>A0A329YHE4_RHITR</name>
<sequence>MARIVVIGLPDEKGLWVADIDAGTITPLQTPVSGALKEADDLRAGGAVIVKNVNLAVGVSSTKAVAGGFLEG</sequence>
<comment type="caution">
    <text evidence="1">The sequence shown here is derived from an EMBL/GenBank/DDBJ whole genome shotgun (WGS) entry which is preliminary data.</text>
</comment>
<dbReference type="EMBL" id="QMKK01000030">
    <property type="protein sequence ID" value="RAX41272.1"/>
    <property type="molecule type" value="Genomic_DNA"/>
</dbReference>
<evidence type="ECO:0000313" key="1">
    <source>
        <dbReference type="EMBL" id="RAX41272.1"/>
    </source>
</evidence>
<reference evidence="1 2" key="1">
    <citation type="submission" date="2018-06" db="EMBL/GenBank/DDBJ databases">
        <title>Whole Genome Sequence of an efficient microsymbiont, Rhizobium tropici.</title>
        <authorList>
            <person name="Srinivasan R."/>
            <person name="Singh H.V."/>
            <person name="Srivastava R."/>
            <person name="Kumari B."/>
            <person name="Radhakrishna A."/>
        </authorList>
    </citation>
    <scope>NUCLEOTIDE SEQUENCE [LARGE SCALE GENOMIC DNA]</scope>
    <source>
        <strain evidence="1 2">IGFRI Rhizo-19</strain>
    </source>
</reference>
<accession>A0A329YHE4</accession>
<dbReference type="OrthoDB" id="8420948at2"/>
<proteinExistence type="predicted"/>
<evidence type="ECO:0000313" key="2">
    <source>
        <dbReference type="Proteomes" id="UP000251205"/>
    </source>
</evidence>
<gene>
    <name evidence="1" type="ORF">DQ393_11950</name>
</gene>